<evidence type="ECO:0000313" key="4">
    <source>
        <dbReference type="Proteomes" id="UP000557872"/>
    </source>
</evidence>
<feature type="chain" id="PRO_5032478697" evidence="1">
    <location>
        <begin position="21"/>
        <end position="1482"/>
    </location>
</feature>
<comment type="caution">
    <text evidence="3">The sequence shown here is derived from an EMBL/GenBank/DDBJ whole genome shotgun (WGS) entry which is preliminary data.</text>
</comment>
<feature type="domain" description="LTD" evidence="2">
    <location>
        <begin position="270"/>
        <end position="416"/>
    </location>
</feature>
<keyword evidence="4" id="KW-1185">Reference proteome</keyword>
<dbReference type="Pfam" id="PF13290">
    <property type="entry name" value="CHB_HEX_C_1"/>
    <property type="match status" value="1"/>
</dbReference>
<dbReference type="PROSITE" id="PS51841">
    <property type="entry name" value="LTD"/>
    <property type="match status" value="1"/>
</dbReference>
<dbReference type="InterPro" id="IPR036415">
    <property type="entry name" value="Lamin_tail_dom_sf"/>
</dbReference>
<dbReference type="Pfam" id="PF08757">
    <property type="entry name" value="CotH"/>
    <property type="match status" value="1"/>
</dbReference>
<dbReference type="Pfam" id="PF00932">
    <property type="entry name" value="LTD"/>
    <property type="match status" value="1"/>
</dbReference>
<dbReference type="InterPro" id="IPR001322">
    <property type="entry name" value="Lamin_tail_dom"/>
</dbReference>
<dbReference type="Gene3D" id="2.60.120.260">
    <property type="entry name" value="Galactose-binding domain-like"/>
    <property type="match status" value="1"/>
</dbReference>
<accession>A0A851GAK1</accession>
<sequence length="1482" mass="161309">MKRHPYLFGLFILSSLCAYGAEILWQAPQNITGSLDDFNADGEPVLLWSGGNDSIRLEVDGVNLNFAPGVNLSRGVVTNMDPHNRGGDNDYERLLGTMSWASSTEAIDLPGLVPGHRYRLQVWMADTRSASTQGRKKTYDSGAGSAQVILDSGPPSQFVIGTFTADSDRQVLRFVGGSDGTHPQYNILSLHDLGSPVPEINHFTASAGPLSSPTGIRITSGEELVFSWSVTGADSVTLSPDVGVVEPSGTITLSPDVHTTYTLAATNEHGTSSQNVTAFVDTTPSPPRINEIVSSNNDGLEDADGDAEDWIELYNPNPHVIDAGQYALTDDPMLIQRWQIPSGTPIPANGYLLLFASGKNKSDPDLHTHFKLNQQGEYLALVDSSNDRLIQQWPENYPTVATFPEIKEDCSYGYNDTGQFRFFATPTPGADNPAGVLGFVGDTTFSHKRGFHEQPFSLSITSDTEGATIRYTEDGTEPGPDHGAIYSSPIPIDKTTVIRAIAYKDGYEATNIDTQTYLFATDIIASAVMDAAITQDPSYSPQMLDSLKALPVISLTIDDPDAVDNSSERKTSVEMIFPDGSKGFQVDAGVSHFGGYYTNFAKKNYRLYFRKAYGPGKLKFPLFDGFENGLGAVDSFDALDLRTGSHDMAMRGAYLSNRFTDDTMLEMGQISPHGRFVHIIRNGVYWGQYHLRERWSASMASEYFGGEKDDYEAINGNANVGGWSPGVAYDGDGSGWETIKQRAAAGTPWTSLQSRVDLANYLDFILMYDFGSSENEYRSFLEPVDDGLKMRIYLNDADGYLNPTGIAQNNDAGGPGNLLGYLRSENHPDFTVFLADRIYQHYFHQGALSPQKNIARLQRRVDETSLSFLCESARWGYRTPTSWLNYQNNLVNNQFPAQTASRLSDLRQKGWYPTVDAPEYNQNGGVVSPGFGVTISNPSGGVVYYTTDGSDPRLTGGSINPAASNTPGVSSGFTTLIDKGSTWKYLSNGIDQGTSWVTSAFNDMSWSSGLAQFGYGDGDEVTQLSYGSDSNNKYITSYFRKKFTVDDAADMQTLSLSLLRDDGAVVYLNGVEILRSNMPDGVIQYATLANAAIGGDAEKAYTQFSVPIDTLLEGENVIAVEIHQVKATSSDISFDLSLTATKEASAEADLILQHDTLLQARVLSGGIWSALHPASFIVSNTPLAPSPGSLVLSEIHYHPSPPTPDELAQSPTLDDGDFEFLEIMNISSSPLRLDGSTFTDGIDFVFPEDSILRPNERLVVVKNQDAFRIRYSGGSSIAGTFSGGLKNSGERLVLEDPEGVVLISMSYGDGTDRELPGDLLWPSSPDGEGYSLVMIYPQAGGDLNSPALWRPSTLPHGSPGGDDATVIAIAEDRDRDGSIALLEATLCADDQDACVRPRTHVTMLELENETNELKTYLGLSITRNPAIPATVQPLISSDCKDWQAGAILHERTMHNDGTETLLYRFPTPYFGNPQFMRVQVSH</sequence>
<reference evidence="3 4" key="1">
    <citation type="submission" date="2020-07" db="EMBL/GenBank/DDBJ databases">
        <title>Roseicoccus Jingziensis gen. nov., sp. nov., isolated from coastal seawater.</title>
        <authorList>
            <person name="Feng X."/>
        </authorList>
    </citation>
    <scope>NUCLEOTIDE SEQUENCE [LARGE SCALE GENOMIC DNA]</scope>
    <source>
        <strain evidence="3 4">N1E253</strain>
    </source>
</reference>
<proteinExistence type="predicted"/>
<dbReference type="SUPFAM" id="SSF74853">
    <property type="entry name" value="Lamin A/C globular tail domain"/>
    <property type="match status" value="1"/>
</dbReference>
<evidence type="ECO:0000256" key="1">
    <source>
        <dbReference type="SAM" id="SignalP"/>
    </source>
</evidence>
<gene>
    <name evidence="3" type="ORF">HW115_01295</name>
</gene>
<evidence type="ECO:0000259" key="2">
    <source>
        <dbReference type="PROSITE" id="PS51841"/>
    </source>
</evidence>
<name>A0A851GAK1_9BACT</name>
<feature type="signal peptide" evidence="1">
    <location>
        <begin position="1"/>
        <end position="20"/>
    </location>
</feature>
<evidence type="ECO:0000313" key="3">
    <source>
        <dbReference type="EMBL" id="NWK54229.1"/>
    </source>
</evidence>
<keyword evidence="1" id="KW-0732">Signal</keyword>
<dbReference type="InterPro" id="IPR059177">
    <property type="entry name" value="GH29D-like_dom"/>
</dbReference>
<dbReference type="RefSeq" id="WP_178930770.1">
    <property type="nucleotide sequence ID" value="NZ_JACBAZ010000001.1"/>
</dbReference>
<dbReference type="InterPro" id="IPR014867">
    <property type="entry name" value="Spore_coat_CotH_CotH2/3/7"/>
</dbReference>
<dbReference type="Proteomes" id="UP000557872">
    <property type="component" value="Unassembled WGS sequence"/>
</dbReference>
<organism evidence="3 4">
    <name type="scientific">Oceaniferula marina</name>
    <dbReference type="NCBI Taxonomy" id="2748318"/>
    <lineage>
        <taxon>Bacteria</taxon>
        <taxon>Pseudomonadati</taxon>
        <taxon>Verrucomicrobiota</taxon>
        <taxon>Verrucomicrobiia</taxon>
        <taxon>Verrucomicrobiales</taxon>
        <taxon>Verrucomicrobiaceae</taxon>
        <taxon>Oceaniferula</taxon>
    </lineage>
</organism>
<dbReference type="EMBL" id="JACBAZ010000001">
    <property type="protein sequence ID" value="NWK54229.1"/>
    <property type="molecule type" value="Genomic_DNA"/>
</dbReference>
<protein>
    <submittedName>
        <fullName evidence="3">Lamin tail domain-containing protein</fullName>
    </submittedName>
</protein>